<keyword evidence="4" id="KW-1185">Reference proteome</keyword>
<organism evidence="3 4">
    <name type="scientific">Desulforamulus ruminis (strain ATCC 23193 / DSM 2154 / NCIMB 8452 / DL)</name>
    <name type="common">Desulfotomaculum ruminis</name>
    <dbReference type="NCBI Taxonomy" id="696281"/>
    <lineage>
        <taxon>Bacteria</taxon>
        <taxon>Bacillati</taxon>
        <taxon>Bacillota</taxon>
        <taxon>Clostridia</taxon>
        <taxon>Eubacteriales</taxon>
        <taxon>Peptococcaceae</taxon>
        <taxon>Desulforamulus</taxon>
    </lineage>
</organism>
<dbReference type="GO" id="GO:0016020">
    <property type="term" value="C:membrane"/>
    <property type="evidence" value="ECO:0007669"/>
    <property type="project" value="TreeGrafter"/>
</dbReference>
<dbReference type="AlphaFoldDB" id="F6DKH9"/>
<evidence type="ECO:0000259" key="2">
    <source>
        <dbReference type="Pfam" id="PF01757"/>
    </source>
</evidence>
<evidence type="ECO:0000256" key="1">
    <source>
        <dbReference type="SAM" id="Phobius"/>
    </source>
</evidence>
<feature type="transmembrane region" description="Helical" evidence="1">
    <location>
        <begin position="239"/>
        <end position="258"/>
    </location>
</feature>
<dbReference type="GO" id="GO:0000271">
    <property type="term" value="P:polysaccharide biosynthetic process"/>
    <property type="evidence" value="ECO:0007669"/>
    <property type="project" value="TreeGrafter"/>
</dbReference>
<reference evidence="3 4" key="2">
    <citation type="journal article" date="2012" name="Stand. Genomic Sci.">
        <title>Complete genome sequence of the sulfate-reducing firmicute Desulfotomaculum ruminis type strain (DL(T)).</title>
        <authorList>
            <person name="Spring S."/>
            <person name="Visser M."/>
            <person name="Lu M."/>
            <person name="Copeland A."/>
            <person name="Lapidus A."/>
            <person name="Lucas S."/>
            <person name="Cheng J.F."/>
            <person name="Han C."/>
            <person name="Tapia R."/>
            <person name="Goodwin L.A."/>
            <person name="Pitluck S."/>
            <person name="Ivanova N."/>
            <person name="Land M."/>
            <person name="Hauser L."/>
            <person name="Larimer F."/>
            <person name="Rohde M."/>
            <person name="Goker M."/>
            <person name="Detter J.C."/>
            <person name="Kyrpides N.C."/>
            <person name="Woyke T."/>
            <person name="Schaap P.J."/>
            <person name="Plugge C.M."/>
            <person name="Muyzer G."/>
            <person name="Kuever J."/>
            <person name="Pereira I.A."/>
            <person name="Parshina S.N."/>
            <person name="Bernier-Latmani R."/>
            <person name="Stams A.J."/>
            <person name="Klenk H.P."/>
        </authorList>
    </citation>
    <scope>NUCLEOTIDE SEQUENCE [LARGE SCALE GENOMIC DNA]</scope>
    <source>
        <strain evidence="4">ATCC 23193 / DSM 2154 / NCIB 8452 / DL</strain>
    </source>
</reference>
<gene>
    <name evidence="3" type="ordered locus">Desru_0963</name>
</gene>
<keyword evidence="1" id="KW-0812">Transmembrane</keyword>
<keyword evidence="3" id="KW-0012">Acyltransferase</keyword>
<dbReference type="STRING" id="696281.Desru_0963"/>
<feature type="transmembrane region" description="Helical" evidence="1">
    <location>
        <begin position="67"/>
        <end position="85"/>
    </location>
</feature>
<evidence type="ECO:0000313" key="3">
    <source>
        <dbReference type="EMBL" id="AEG59239.1"/>
    </source>
</evidence>
<dbReference type="GO" id="GO:0016747">
    <property type="term" value="F:acyltransferase activity, transferring groups other than amino-acyl groups"/>
    <property type="evidence" value="ECO:0007669"/>
    <property type="project" value="InterPro"/>
</dbReference>
<protein>
    <submittedName>
        <fullName evidence="3">Acyltransferase 3</fullName>
    </submittedName>
</protein>
<dbReference type="KEGG" id="dru:Desru_0963"/>
<feature type="transmembrane region" description="Helical" evidence="1">
    <location>
        <begin position="148"/>
        <end position="166"/>
    </location>
</feature>
<name>F6DKH9_DESRL</name>
<feature type="domain" description="Acyltransferase 3" evidence="2">
    <location>
        <begin position="2"/>
        <end position="322"/>
    </location>
</feature>
<proteinExistence type="predicted"/>
<accession>F6DKH9</accession>
<reference evidence="4" key="1">
    <citation type="submission" date="2011-05" db="EMBL/GenBank/DDBJ databases">
        <title>Complete sequence of Desulfotomaculum ruminis DSM 2154.</title>
        <authorList>
            <person name="Lucas S."/>
            <person name="Copeland A."/>
            <person name="Lapidus A."/>
            <person name="Cheng J.-F."/>
            <person name="Goodwin L."/>
            <person name="Pitluck S."/>
            <person name="Lu M."/>
            <person name="Detter J.C."/>
            <person name="Han C."/>
            <person name="Tapia R."/>
            <person name="Land M."/>
            <person name="Hauser L."/>
            <person name="Kyrpides N."/>
            <person name="Ivanova N."/>
            <person name="Mikhailova N."/>
            <person name="Pagani I."/>
            <person name="Stams A.J.M."/>
            <person name="Plugge C.M."/>
            <person name="Muyzer G."/>
            <person name="Kuever J."/>
            <person name="Parshina S.N."/>
            <person name="Ivanova A.E."/>
            <person name="Nazina T.N."/>
            <person name="Brambilla E."/>
            <person name="Spring S."/>
            <person name="Klenk H.-P."/>
            <person name="Woyke T."/>
        </authorList>
    </citation>
    <scope>NUCLEOTIDE SEQUENCE [LARGE SCALE GENOMIC DNA]</scope>
    <source>
        <strain evidence="4">ATCC 23193 / DSM 2154 / NCIB 8452 / DL</strain>
    </source>
</reference>
<feature type="transmembrane region" description="Helical" evidence="1">
    <location>
        <begin position="270"/>
        <end position="291"/>
    </location>
</feature>
<sequence>MMVLVSHANLIVDKSLFSGLLVVGRCGVDFFFVLSGFIIYHVNYYFIGHPVRYGYYIRKRFNRIYPIYWIYTLVTLAIHFVLMKYTGKGLIYWINVNLENILRSLFLYPVNTAIQEASIIPVAWTLSYEIVFYVMFSLLILLRKQISMFFITIWVVAVIINSVFSFQTGNLLMNVILNVKNLEFFMGCMAAYFFRKYSCKLPKYQLRLLMTFAVLLLAISWCYSLHAGHIYDVIHKMDVITFGIPFFIIILCAVLLEEKVPANKASLKNIFIYLGDASYSIYLTHFVTITLVNIKLGKSFNSFLIFSISVLTSIIVGCLLYRFIEKPLHNWLNKNPVKIETAQMSNMSPH</sequence>
<dbReference type="EMBL" id="CP002780">
    <property type="protein sequence ID" value="AEG59239.1"/>
    <property type="molecule type" value="Genomic_DNA"/>
</dbReference>
<feature type="transmembrane region" description="Helical" evidence="1">
    <location>
        <begin position="303"/>
        <end position="324"/>
    </location>
</feature>
<dbReference type="Pfam" id="PF01757">
    <property type="entry name" value="Acyl_transf_3"/>
    <property type="match status" value="1"/>
</dbReference>
<dbReference type="eggNOG" id="COG1835">
    <property type="taxonomic scope" value="Bacteria"/>
</dbReference>
<dbReference type="HOGENOM" id="CLU_005679_2_0_9"/>
<feature type="transmembrane region" description="Helical" evidence="1">
    <location>
        <begin position="119"/>
        <end position="141"/>
    </location>
</feature>
<feature type="transmembrane region" description="Helical" evidence="1">
    <location>
        <begin position="172"/>
        <end position="194"/>
    </location>
</feature>
<keyword evidence="3" id="KW-0808">Transferase</keyword>
<evidence type="ECO:0000313" key="4">
    <source>
        <dbReference type="Proteomes" id="UP000009234"/>
    </source>
</evidence>
<dbReference type="PANTHER" id="PTHR23028:SF53">
    <property type="entry name" value="ACYL_TRANSF_3 DOMAIN-CONTAINING PROTEIN"/>
    <property type="match status" value="1"/>
</dbReference>
<feature type="transmembrane region" description="Helical" evidence="1">
    <location>
        <begin position="206"/>
        <end position="227"/>
    </location>
</feature>
<dbReference type="PANTHER" id="PTHR23028">
    <property type="entry name" value="ACETYLTRANSFERASE"/>
    <property type="match status" value="1"/>
</dbReference>
<keyword evidence="1" id="KW-0472">Membrane</keyword>
<feature type="transmembrane region" description="Helical" evidence="1">
    <location>
        <begin position="20"/>
        <end position="46"/>
    </location>
</feature>
<keyword evidence="1" id="KW-1133">Transmembrane helix</keyword>
<dbReference type="Proteomes" id="UP000009234">
    <property type="component" value="Chromosome"/>
</dbReference>
<dbReference type="InterPro" id="IPR050879">
    <property type="entry name" value="Acyltransferase_3"/>
</dbReference>
<dbReference type="InterPro" id="IPR002656">
    <property type="entry name" value="Acyl_transf_3_dom"/>
</dbReference>